<protein>
    <recommendedName>
        <fullName evidence="9">Protein cornichon homolog 1</fullName>
    </recommendedName>
</protein>
<proteinExistence type="inferred from homology"/>
<dbReference type="GO" id="GO:0016192">
    <property type="term" value="P:vesicle-mediated transport"/>
    <property type="evidence" value="ECO:0007669"/>
    <property type="project" value="InterPro"/>
</dbReference>
<evidence type="ECO:0000256" key="5">
    <source>
        <dbReference type="ARBA" id="ARBA00023136"/>
    </source>
</evidence>
<accession>A0AAW1KXG4</accession>
<dbReference type="Proteomes" id="UP001443914">
    <property type="component" value="Unassembled WGS sequence"/>
</dbReference>
<keyword evidence="3 6" id="KW-0812">Transmembrane</keyword>
<evidence type="ECO:0000313" key="8">
    <source>
        <dbReference type="Proteomes" id="UP001443914"/>
    </source>
</evidence>
<evidence type="ECO:0000256" key="6">
    <source>
        <dbReference type="SAM" id="Phobius"/>
    </source>
</evidence>
<name>A0AAW1KXG4_SAPOF</name>
<comment type="caution">
    <text evidence="7">The sequence shown here is derived from an EMBL/GenBank/DDBJ whole genome shotgun (WGS) entry which is preliminary data.</text>
</comment>
<evidence type="ECO:0008006" key="9">
    <source>
        <dbReference type="Google" id="ProtNLM"/>
    </source>
</evidence>
<keyword evidence="5 6" id="KW-0472">Membrane</keyword>
<comment type="similarity">
    <text evidence="2">Belongs to the cornichon family.</text>
</comment>
<dbReference type="PANTHER" id="PTHR12290">
    <property type="entry name" value="CORNICHON-RELATED"/>
    <property type="match status" value="1"/>
</dbReference>
<reference evidence="7" key="1">
    <citation type="submission" date="2024-03" db="EMBL/GenBank/DDBJ databases">
        <title>WGS assembly of Saponaria officinalis var. Norfolk2.</title>
        <authorList>
            <person name="Jenkins J."/>
            <person name="Shu S."/>
            <person name="Grimwood J."/>
            <person name="Barry K."/>
            <person name="Goodstein D."/>
            <person name="Schmutz J."/>
            <person name="Leebens-Mack J."/>
            <person name="Osbourn A."/>
        </authorList>
    </citation>
    <scope>NUCLEOTIDE SEQUENCE [LARGE SCALE GENOMIC DNA]</scope>
    <source>
        <strain evidence="7">JIC</strain>
    </source>
</reference>
<dbReference type="EMBL" id="JBDFQZ010000005">
    <property type="protein sequence ID" value="KAK9725735.1"/>
    <property type="molecule type" value="Genomic_DNA"/>
</dbReference>
<dbReference type="GO" id="GO:0016020">
    <property type="term" value="C:membrane"/>
    <property type="evidence" value="ECO:0007669"/>
    <property type="project" value="UniProtKB-SubCell"/>
</dbReference>
<feature type="transmembrane region" description="Helical" evidence="6">
    <location>
        <begin position="109"/>
        <end position="130"/>
    </location>
</feature>
<sequence length="155" mass="18155">MYWDLILWIIALFFNISLLAILLYQIICLSDLEADYMNPYESSSKINQLVVPEFVLQGVFCALFLLSGHRFMFLVTLPLAVYHARLFARRAHLLDVTEVFRALNHEKKYRIIKLAVYLFFFFLVIVRYPADSVSTLSIFSSEHGELDIRSSFLEF</sequence>
<feature type="transmembrane region" description="Helical" evidence="6">
    <location>
        <begin position="6"/>
        <end position="26"/>
    </location>
</feature>
<dbReference type="AlphaFoldDB" id="A0AAW1KXG4"/>
<gene>
    <name evidence="7" type="ORF">RND81_05G165300</name>
</gene>
<keyword evidence="4 6" id="KW-1133">Transmembrane helix</keyword>
<dbReference type="InterPro" id="IPR003377">
    <property type="entry name" value="Cornichon"/>
</dbReference>
<dbReference type="Pfam" id="PF03311">
    <property type="entry name" value="Cornichon"/>
    <property type="match status" value="1"/>
</dbReference>
<evidence type="ECO:0000256" key="3">
    <source>
        <dbReference type="ARBA" id="ARBA00022692"/>
    </source>
</evidence>
<organism evidence="7 8">
    <name type="scientific">Saponaria officinalis</name>
    <name type="common">Common soapwort</name>
    <name type="synonym">Lychnis saponaria</name>
    <dbReference type="NCBI Taxonomy" id="3572"/>
    <lineage>
        <taxon>Eukaryota</taxon>
        <taxon>Viridiplantae</taxon>
        <taxon>Streptophyta</taxon>
        <taxon>Embryophyta</taxon>
        <taxon>Tracheophyta</taxon>
        <taxon>Spermatophyta</taxon>
        <taxon>Magnoliopsida</taxon>
        <taxon>eudicotyledons</taxon>
        <taxon>Gunneridae</taxon>
        <taxon>Pentapetalae</taxon>
        <taxon>Caryophyllales</taxon>
        <taxon>Caryophyllaceae</taxon>
        <taxon>Caryophylleae</taxon>
        <taxon>Saponaria</taxon>
    </lineage>
</organism>
<evidence type="ECO:0000256" key="1">
    <source>
        <dbReference type="ARBA" id="ARBA00004141"/>
    </source>
</evidence>
<evidence type="ECO:0000256" key="2">
    <source>
        <dbReference type="ARBA" id="ARBA00010095"/>
    </source>
</evidence>
<comment type="subcellular location">
    <subcellularLocation>
        <location evidence="1">Membrane</location>
        <topology evidence="1">Multi-pass membrane protein</topology>
    </subcellularLocation>
</comment>
<dbReference type="SMART" id="SM01398">
    <property type="entry name" value="Cornichon"/>
    <property type="match status" value="1"/>
</dbReference>
<keyword evidence="8" id="KW-1185">Reference proteome</keyword>
<evidence type="ECO:0000256" key="4">
    <source>
        <dbReference type="ARBA" id="ARBA00022989"/>
    </source>
</evidence>
<evidence type="ECO:0000313" key="7">
    <source>
        <dbReference type="EMBL" id="KAK9725735.1"/>
    </source>
</evidence>